<organism evidence="2 3">
    <name type="scientific">Microdochium trichocladiopsis</name>
    <dbReference type="NCBI Taxonomy" id="1682393"/>
    <lineage>
        <taxon>Eukaryota</taxon>
        <taxon>Fungi</taxon>
        <taxon>Dikarya</taxon>
        <taxon>Ascomycota</taxon>
        <taxon>Pezizomycotina</taxon>
        <taxon>Sordariomycetes</taxon>
        <taxon>Xylariomycetidae</taxon>
        <taxon>Xylariales</taxon>
        <taxon>Microdochiaceae</taxon>
        <taxon>Microdochium</taxon>
    </lineage>
</organism>
<dbReference type="AlphaFoldDB" id="A0A9P9BNV8"/>
<dbReference type="Proteomes" id="UP000756346">
    <property type="component" value="Unassembled WGS sequence"/>
</dbReference>
<protein>
    <submittedName>
        <fullName evidence="2">Uncharacterized protein</fullName>
    </submittedName>
</protein>
<dbReference type="Pfam" id="PF14388">
    <property type="entry name" value="DUF4419"/>
    <property type="match status" value="1"/>
</dbReference>
<dbReference type="InterPro" id="IPR025533">
    <property type="entry name" value="DUF4419"/>
</dbReference>
<evidence type="ECO:0000313" key="3">
    <source>
        <dbReference type="Proteomes" id="UP000756346"/>
    </source>
</evidence>
<accession>A0A9P9BNV8</accession>
<reference evidence="2" key="1">
    <citation type="journal article" date="2021" name="Nat. Commun.">
        <title>Genetic determinants of endophytism in the Arabidopsis root mycobiome.</title>
        <authorList>
            <person name="Mesny F."/>
            <person name="Miyauchi S."/>
            <person name="Thiergart T."/>
            <person name="Pickel B."/>
            <person name="Atanasova L."/>
            <person name="Karlsson M."/>
            <person name="Huettel B."/>
            <person name="Barry K.W."/>
            <person name="Haridas S."/>
            <person name="Chen C."/>
            <person name="Bauer D."/>
            <person name="Andreopoulos W."/>
            <person name="Pangilinan J."/>
            <person name="LaButti K."/>
            <person name="Riley R."/>
            <person name="Lipzen A."/>
            <person name="Clum A."/>
            <person name="Drula E."/>
            <person name="Henrissat B."/>
            <person name="Kohler A."/>
            <person name="Grigoriev I.V."/>
            <person name="Martin F.M."/>
            <person name="Hacquard S."/>
        </authorList>
    </citation>
    <scope>NUCLEOTIDE SEQUENCE</scope>
    <source>
        <strain evidence="2">MPI-CAGE-CH-0230</strain>
    </source>
</reference>
<name>A0A9P9BNV8_9PEZI</name>
<proteinExistence type="predicted"/>
<evidence type="ECO:0000256" key="1">
    <source>
        <dbReference type="SAM" id="MobiDB-lite"/>
    </source>
</evidence>
<keyword evidence="3" id="KW-1185">Reference proteome</keyword>
<dbReference type="PANTHER" id="PTHR31252:SF11">
    <property type="entry name" value="DUF4419 DOMAIN-CONTAINING PROTEIN"/>
    <property type="match status" value="1"/>
</dbReference>
<dbReference type="PANTHER" id="PTHR31252">
    <property type="entry name" value="DUF4419 DOMAIN-CONTAINING PROTEIN"/>
    <property type="match status" value="1"/>
</dbReference>
<dbReference type="RefSeq" id="XP_046010932.1">
    <property type="nucleotide sequence ID" value="XM_046154614.1"/>
</dbReference>
<gene>
    <name evidence="2" type="ORF">B0I36DRAFT_328657</name>
</gene>
<dbReference type="OrthoDB" id="9978173at2759"/>
<dbReference type="EMBL" id="JAGTJQ010000007">
    <property type="protein sequence ID" value="KAH7028133.1"/>
    <property type="molecule type" value="Genomic_DNA"/>
</dbReference>
<dbReference type="GeneID" id="70184160"/>
<feature type="region of interest" description="Disordered" evidence="1">
    <location>
        <begin position="355"/>
        <end position="375"/>
    </location>
</feature>
<evidence type="ECO:0000313" key="2">
    <source>
        <dbReference type="EMBL" id="KAH7028133.1"/>
    </source>
</evidence>
<feature type="compositionally biased region" description="Basic and acidic residues" evidence="1">
    <location>
        <begin position="357"/>
        <end position="367"/>
    </location>
</feature>
<comment type="caution">
    <text evidence="2">The sequence shown here is derived from an EMBL/GenBank/DDBJ whole genome shotgun (WGS) entry which is preliminary data.</text>
</comment>
<sequence length="423" mass="47124">MPVTIRPTSNPPRLWRRPPAQNVFSLFQRAQSQQCKSIIQSSFGDLAASGRYITPYANGFVHAAQEAYSNHHHLTIRPEDVWFAILTQLSFYINANAEALRSKFVAHEGQKDLVVVEAGTIHSVDFGGLAVRMTGEIDKNLVDKDLRKWIMPSFTTTTTTDTVTAAVLMMGSMQKYFSYGFMLTCGIPSVTLLGEKRDWEDIRARLDKLPDFGSESKQFSRLLVPILDQFVRSFDNPDDDVVLDFWNKIADRRNMGSGPDYLTGWITAFCFWDADGKVLYRPGGGGYVDDDDDGIFGLQPGKDKFVGFDATIYSQIDADDIPAGYLSVPVQVNDNGRVFDTKMVAGSVGIEVTSSGDKLDSSREHSGRRFSFSGPPEFVKFQPEVSDETGLDSLQPVTGWWIYELEAGAQDSNPGRRIWSDSP</sequence>